<gene>
    <name evidence="8" type="ORF">CEURO_LOCUS9763</name>
</gene>
<dbReference type="EMBL" id="CAMAPE010000019">
    <property type="protein sequence ID" value="CAH9086765.1"/>
    <property type="molecule type" value="Genomic_DNA"/>
</dbReference>
<evidence type="ECO:0000256" key="6">
    <source>
        <dbReference type="SAM" id="MobiDB-lite"/>
    </source>
</evidence>
<feature type="transmembrane region" description="Helical" evidence="7">
    <location>
        <begin position="161"/>
        <end position="183"/>
    </location>
</feature>
<protein>
    <recommendedName>
        <fullName evidence="10">Heptahelical transmembrane protein 1-like</fullName>
    </recommendedName>
</protein>
<keyword evidence="3 7" id="KW-1133">Transmembrane helix</keyword>
<dbReference type="GO" id="GO:0009744">
    <property type="term" value="P:response to sucrose"/>
    <property type="evidence" value="ECO:0007669"/>
    <property type="project" value="UniProtKB-ARBA"/>
</dbReference>
<dbReference type="Proteomes" id="UP001152484">
    <property type="component" value="Unassembled WGS sequence"/>
</dbReference>
<dbReference type="GO" id="GO:0038023">
    <property type="term" value="F:signaling receptor activity"/>
    <property type="evidence" value="ECO:0007669"/>
    <property type="project" value="TreeGrafter"/>
</dbReference>
<keyword evidence="2 7" id="KW-0812">Transmembrane</keyword>
<evidence type="ECO:0008006" key="10">
    <source>
        <dbReference type="Google" id="ProtNLM"/>
    </source>
</evidence>
<feature type="transmembrane region" description="Helical" evidence="7">
    <location>
        <begin position="285"/>
        <end position="305"/>
    </location>
</feature>
<dbReference type="GO" id="GO:0046872">
    <property type="term" value="F:metal ion binding"/>
    <property type="evidence" value="ECO:0007669"/>
    <property type="project" value="UniProtKB-KW"/>
</dbReference>
<dbReference type="Pfam" id="PF03006">
    <property type="entry name" value="HlyIII"/>
    <property type="match status" value="1"/>
</dbReference>
<dbReference type="PANTHER" id="PTHR20855">
    <property type="entry name" value="ADIPOR/PROGESTIN RECEPTOR-RELATED"/>
    <property type="match status" value="1"/>
</dbReference>
<evidence type="ECO:0000256" key="3">
    <source>
        <dbReference type="ARBA" id="ARBA00022989"/>
    </source>
</evidence>
<feature type="region of interest" description="Disordered" evidence="6">
    <location>
        <begin position="1"/>
        <end position="23"/>
    </location>
</feature>
<feature type="compositionally biased region" description="Basic and acidic residues" evidence="6">
    <location>
        <begin position="1"/>
        <end position="13"/>
    </location>
</feature>
<keyword evidence="5" id="KW-0479">Metal-binding</keyword>
<evidence type="ECO:0000313" key="9">
    <source>
        <dbReference type="Proteomes" id="UP001152484"/>
    </source>
</evidence>
<evidence type="ECO:0000256" key="1">
    <source>
        <dbReference type="ARBA" id="ARBA00004141"/>
    </source>
</evidence>
<accession>A0A9P1E8I2</accession>
<keyword evidence="9" id="KW-1185">Reference proteome</keyword>
<organism evidence="8 9">
    <name type="scientific">Cuscuta europaea</name>
    <name type="common">European dodder</name>
    <dbReference type="NCBI Taxonomy" id="41803"/>
    <lineage>
        <taxon>Eukaryota</taxon>
        <taxon>Viridiplantae</taxon>
        <taxon>Streptophyta</taxon>
        <taxon>Embryophyta</taxon>
        <taxon>Tracheophyta</taxon>
        <taxon>Spermatophyta</taxon>
        <taxon>Magnoliopsida</taxon>
        <taxon>eudicotyledons</taxon>
        <taxon>Gunneridae</taxon>
        <taxon>Pentapetalae</taxon>
        <taxon>asterids</taxon>
        <taxon>lamiids</taxon>
        <taxon>Solanales</taxon>
        <taxon>Convolvulaceae</taxon>
        <taxon>Cuscuteae</taxon>
        <taxon>Cuscuta</taxon>
        <taxon>Cuscuta subgen. Cuscuta</taxon>
    </lineage>
</organism>
<comment type="caution">
    <text evidence="8">The sequence shown here is derived from an EMBL/GenBank/DDBJ whole genome shotgun (WGS) entry which is preliminary data.</text>
</comment>
<evidence type="ECO:0000256" key="5">
    <source>
        <dbReference type="PIRSR" id="PIRSR604254-1"/>
    </source>
</evidence>
<sequence>MMIQEKGQKKECRLPTTDGSPAARKKRGCELVSYQELPEYMKDNEFILNYYRAEWPLKQALFSIFRWHNETLNIWTHLIGFALILVLIVANSSHLYQLADFMTVVLRQQNFPAGSEAKISRNTKDILQGVPTRMVDWMITGKESQIDIKTGEMSAASTWPLYVFLAGSVFCFLSSSICHLFCCHSQPMNLVLTQMDYVGIAVMIFTSYFPPMYYIFQCSPPWHIVYLTGTSIIGICITLTLLTPAFARGKYRSFRACLFIAMGLFGLIPAIHALVVYWSDPYRNVMLAYEGAMALFYIIGAMFYVSRIPERWKPGAFDLVGQSHQIFHVFVIFGALAHYGAARVFLEYRSRLGCHRGD</sequence>
<dbReference type="GO" id="GO:0009725">
    <property type="term" value="P:response to hormone"/>
    <property type="evidence" value="ECO:0007669"/>
    <property type="project" value="TreeGrafter"/>
</dbReference>
<proteinExistence type="predicted"/>
<feature type="transmembrane region" description="Helical" evidence="7">
    <location>
        <begin position="74"/>
        <end position="96"/>
    </location>
</feature>
<keyword evidence="5" id="KW-0862">Zinc</keyword>
<feature type="transmembrane region" description="Helical" evidence="7">
    <location>
        <begin position="326"/>
        <end position="346"/>
    </location>
</feature>
<dbReference type="AlphaFoldDB" id="A0A9P1E8I2"/>
<feature type="transmembrane region" description="Helical" evidence="7">
    <location>
        <begin position="258"/>
        <end position="279"/>
    </location>
</feature>
<dbReference type="GO" id="GO:0016020">
    <property type="term" value="C:membrane"/>
    <property type="evidence" value="ECO:0007669"/>
    <property type="project" value="UniProtKB-SubCell"/>
</dbReference>
<feature type="transmembrane region" description="Helical" evidence="7">
    <location>
        <begin position="195"/>
        <end position="216"/>
    </location>
</feature>
<keyword evidence="4 7" id="KW-0472">Membrane</keyword>
<reference evidence="8" key="1">
    <citation type="submission" date="2022-07" db="EMBL/GenBank/DDBJ databases">
        <authorList>
            <person name="Macas J."/>
            <person name="Novak P."/>
            <person name="Neumann P."/>
        </authorList>
    </citation>
    <scope>NUCLEOTIDE SEQUENCE</scope>
</reference>
<evidence type="ECO:0000256" key="2">
    <source>
        <dbReference type="ARBA" id="ARBA00022692"/>
    </source>
</evidence>
<feature type="binding site" evidence="5">
    <location>
        <position position="324"/>
    </location>
    <ligand>
        <name>Zn(2+)</name>
        <dbReference type="ChEBI" id="CHEBI:29105"/>
    </ligand>
</feature>
<evidence type="ECO:0000256" key="4">
    <source>
        <dbReference type="ARBA" id="ARBA00023136"/>
    </source>
</evidence>
<dbReference type="OrthoDB" id="529367at2759"/>
<dbReference type="InterPro" id="IPR004254">
    <property type="entry name" value="AdipoR/HlyIII-related"/>
</dbReference>
<feature type="binding site" evidence="5">
    <location>
        <position position="179"/>
    </location>
    <ligand>
        <name>Zn(2+)</name>
        <dbReference type="ChEBI" id="CHEBI:29105"/>
    </ligand>
</feature>
<evidence type="ECO:0000313" key="8">
    <source>
        <dbReference type="EMBL" id="CAH9086765.1"/>
    </source>
</evidence>
<dbReference type="PANTHER" id="PTHR20855:SF116">
    <property type="entry name" value="HEPTAHELICAL TRANSMEMBRANE PROTEIN 1-LIKE"/>
    <property type="match status" value="1"/>
</dbReference>
<evidence type="ECO:0000256" key="7">
    <source>
        <dbReference type="SAM" id="Phobius"/>
    </source>
</evidence>
<feature type="transmembrane region" description="Helical" evidence="7">
    <location>
        <begin position="222"/>
        <end position="246"/>
    </location>
</feature>
<name>A0A9P1E8I2_CUSEU</name>
<feature type="binding site" evidence="5">
    <location>
        <position position="328"/>
    </location>
    <ligand>
        <name>Zn(2+)</name>
        <dbReference type="ChEBI" id="CHEBI:29105"/>
    </ligand>
</feature>
<comment type="subcellular location">
    <subcellularLocation>
        <location evidence="1">Membrane</location>
        <topology evidence="1">Multi-pass membrane protein</topology>
    </subcellularLocation>
</comment>